<evidence type="ECO:0000256" key="2">
    <source>
        <dbReference type="ARBA" id="ARBA00022679"/>
    </source>
</evidence>
<dbReference type="InterPro" id="IPR029026">
    <property type="entry name" value="tRNA_m1G_MTases_N"/>
</dbReference>
<protein>
    <submittedName>
        <fullName evidence="5">Ribosomal RNA large subunit methyltransferase H</fullName>
    </submittedName>
</protein>
<dbReference type="GO" id="GO:0032259">
    <property type="term" value="P:methylation"/>
    <property type="evidence" value="ECO:0007669"/>
    <property type="project" value="UniProtKB-KW"/>
</dbReference>
<gene>
    <name evidence="5" type="ORF">HCUR_00077</name>
</gene>
<evidence type="ECO:0000256" key="1">
    <source>
        <dbReference type="ARBA" id="ARBA00022603"/>
    </source>
</evidence>
<accession>A0A2S5RHW5</accession>
<dbReference type="Pfam" id="PF02590">
    <property type="entry name" value="SPOUT_MTase"/>
    <property type="match status" value="1"/>
</dbReference>
<evidence type="ECO:0000256" key="4">
    <source>
        <dbReference type="ARBA" id="ARBA00038303"/>
    </source>
</evidence>
<dbReference type="InterPro" id="IPR029028">
    <property type="entry name" value="Alpha/beta_knot_MTases"/>
</dbReference>
<dbReference type="GO" id="GO:0008168">
    <property type="term" value="F:methyltransferase activity"/>
    <property type="evidence" value="ECO:0007669"/>
    <property type="project" value="UniProtKB-KW"/>
</dbReference>
<evidence type="ECO:0000256" key="3">
    <source>
        <dbReference type="ARBA" id="ARBA00022691"/>
    </source>
</evidence>
<reference evidence="5 6" key="1">
    <citation type="submission" date="2017-11" db="EMBL/GenBank/DDBJ databases">
        <title>Comparative genomic analysis of Holospora spp., intranuclear symbionts of paramecia.</title>
        <authorList>
            <person name="Garushyants S.K."/>
            <person name="Beliavskaya A."/>
            <person name="Malko D.B."/>
            <person name="Logacheva M.D."/>
            <person name="Rautian M.S."/>
            <person name="Gelfand M.S."/>
        </authorList>
    </citation>
    <scope>NUCLEOTIDE SEQUENCE [LARGE SCALE GENOMIC DNA]</scope>
    <source>
        <strain evidence="6">02AZ16</strain>
    </source>
</reference>
<dbReference type="SUPFAM" id="SSF75217">
    <property type="entry name" value="alpha/beta knot"/>
    <property type="match status" value="1"/>
</dbReference>
<sequence length="137" mass="16101">MSSWTIYAGGKAKPPFDTLCKRYLQKLESLKVTMREIEGKQWQNIIKHKSQRWIMWDEVGVQYSSPEFWKKLDSFSSHALCFFIGEASGIPQKIFNQADEVWSLGPMTWPHLWARTMVLEQLYRKVLANKGHPYSFV</sequence>
<keyword evidence="2 5" id="KW-0808">Transferase</keyword>
<dbReference type="EMBL" id="PHHC01000013">
    <property type="protein sequence ID" value="PPE06924.1"/>
    <property type="molecule type" value="Genomic_DNA"/>
</dbReference>
<comment type="similarity">
    <text evidence="4">Belongs to the RNA methyltransferase RlmH family.</text>
</comment>
<name>A0A2S5RHW5_9PROT</name>
<dbReference type="RefSeq" id="WP_104206273.1">
    <property type="nucleotide sequence ID" value="NZ_PHHC01000013.1"/>
</dbReference>
<evidence type="ECO:0000313" key="5">
    <source>
        <dbReference type="EMBL" id="PPE06924.1"/>
    </source>
</evidence>
<dbReference type="Gene3D" id="3.40.1280.10">
    <property type="match status" value="1"/>
</dbReference>
<dbReference type="Proteomes" id="UP000239425">
    <property type="component" value="Unassembled WGS sequence"/>
</dbReference>
<dbReference type="CDD" id="cd18081">
    <property type="entry name" value="RlmH-like"/>
    <property type="match status" value="1"/>
</dbReference>
<organism evidence="5 6">
    <name type="scientific">Holospora curviuscula</name>
    <dbReference type="NCBI Taxonomy" id="1082868"/>
    <lineage>
        <taxon>Bacteria</taxon>
        <taxon>Pseudomonadati</taxon>
        <taxon>Pseudomonadota</taxon>
        <taxon>Alphaproteobacteria</taxon>
        <taxon>Holosporales</taxon>
        <taxon>Holosporaceae</taxon>
        <taxon>Holospora</taxon>
    </lineage>
</organism>
<dbReference type="PANTHER" id="PTHR33603">
    <property type="entry name" value="METHYLTRANSFERASE"/>
    <property type="match status" value="1"/>
</dbReference>
<proteinExistence type="inferred from homology"/>
<dbReference type="InterPro" id="IPR003742">
    <property type="entry name" value="RlmH-like"/>
</dbReference>
<dbReference type="GO" id="GO:0006364">
    <property type="term" value="P:rRNA processing"/>
    <property type="evidence" value="ECO:0007669"/>
    <property type="project" value="InterPro"/>
</dbReference>
<keyword evidence="3" id="KW-0949">S-adenosyl-L-methionine</keyword>
<keyword evidence="1 5" id="KW-0489">Methyltransferase</keyword>
<dbReference type="PANTHER" id="PTHR33603:SF1">
    <property type="entry name" value="RIBOSOMAL RNA LARGE SUBUNIT METHYLTRANSFERASE H"/>
    <property type="match status" value="1"/>
</dbReference>
<keyword evidence="6" id="KW-1185">Reference proteome</keyword>
<dbReference type="OrthoDB" id="9806643at2"/>
<dbReference type="AlphaFoldDB" id="A0A2S5RHW5"/>
<comment type="caution">
    <text evidence="5">The sequence shown here is derived from an EMBL/GenBank/DDBJ whole genome shotgun (WGS) entry which is preliminary data.</text>
</comment>
<evidence type="ECO:0000313" key="6">
    <source>
        <dbReference type="Proteomes" id="UP000239425"/>
    </source>
</evidence>